<dbReference type="Gene3D" id="3.90.180.10">
    <property type="entry name" value="Medium-chain alcohol dehydrogenases, catalytic domain"/>
    <property type="match status" value="1"/>
</dbReference>
<comment type="caution">
    <text evidence="4">The sequence shown here is derived from an EMBL/GenBank/DDBJ whole genome shotgun (WGS) entry which is preliminary data.</text>
</comment>
<feature type="domain" description="Enoyl reductase (ER)" evidence="3">
    <location>
        <begin position="12"/>
        <end position="282"/>
    </location>
</feature>
<dbReference type="Pfam" id="PF08240">
    <property type="entry name" value="ADH_N"/>
    <property type="match status" value="1"/>
</dbReference>
<dbReference type="InterPro" id="IPR036291">
    <property type="entry name" value="NAD(P)-bd_dom_sf"/>
</dbReference>
<dbReference type="GO" id="GO:0016651">
    <property type="term" value="F:oxidoreductase activity, acting on NAD(P)H"/>
    <property type="evidence" value="ECO:0007669"/>
    <property type="project" value="InterPro"/>
</dbReference>
<dbReference type="AlphaFoldDB" id="A0AA38RXD2"/>
<dbReference type="SUPFAM" id="SSF51735">
    <property type="entry name" value="NAD(P)-binding Rossmann-fold domains"/>
    <property type="match status" value="1"/>
</dbReference>
<name>A0AA38RXD2_9PEZI</name>
<dbReference type="Gene3D" id="3.40.50.720">
    <property type="entry name" value="NAD(P)-binding Rossmann-like Domain"/>
    <property type="match status" value="1"/>
</dbReference>
<gene>
    <name evidence="4" type="ORF">NKR23_g4112</name>
</gene>
<keyword evidence="5" id="KW-1185">Reference proteome</keyword>
<dbReference type="SUPFAM" id="SSF50129">
    <property type="entry name" value="GroES-like"/>
    <property type="match status" value="1"/>
</dbReference>
<dbReference type="InterPro" id="IPR047122">
    <property type="entry name" value="Trans-enoyl_RdTase-like"/>
</dbReference>
<dbReference type="Proteomes" id="UP001174694">
    <property type="component" value="Unassembled WGS sequence"/>
</dbReference>
<evidence type="ECO:0000313" key="5">
    <source>
        <dbReference type="Proteomes" id="UP001174694"/>
    </source>
</evidence>
<protein>
    <submittedName>
        <fullName evidence="4">Enoyl-reductase-like protein</fullName>
    </submittedName>
</protein>
<dbReference type="InterPro" id="IPR013149">
    <property type="entry name" value="ADH-like_C"/>
</dbReference>
<dbReference type="Pfam" id="PF00107">
    <property type="entry name" value="ADH_zinc_N"/>
    <property type="match status" value="1"/>
</dbReference>
<comment type="similarity">
    <text evidence="1">Belongs to the zinc-containing alcohol dehydrogenase family.</text>
</comment>
<organism evidence="4 5">
    <name type="scientific">Pleurostoma richardsiae</name>
    <dbReference type="NCBI Taxonomy" id="41990"/>
    <lineage>
        <taxon>Eukaryota</taxon>
        <taxon>Fungi</taxon>
        <taxon>Dikarya</taxon>
        <taxon>Ascomycota</taxon>
        <taxon>Pezizomycotina</taxon>
        <taxon>Sordariomycetes</taxon>
        <taxon>Sordariomycetidae</taxon>
        <taxon>Calosphaeriales</taxon>
        <taxon>Pleurostomataceae</taxon>
        <taxon>Pleurostoma</taxon>
    </lineage>
</organism>
<dbReference type="InterPro" id="IPR011032">
    <property type="entry name" value="GroES-like_sf"/>
</dbReference>
<sequence length="369" mass="39341">MPANQAAYQPAKQAPSLVVSEAPYPIVGEGQIVVRNAAVAVNLIDRRIQSRGDIMFTYLKYPFVLGFDMAGEVVEVGKGVTRFAVGDRVLGFSRAAEESINNSAEGAFQQYAILRQDYVSPIPDEVAYEDASVVPLGFATASAALFDKTQLGLDMPRQPARPATGQTVLVWGGSTSVGCNAVQLAVAAGYEVFATASSKNFQYLRKLGAARVFDYNSSTVVDDVLAALTDKVTAGALSIADGAAEKCMSIMAKSNGNRFVAMVAFPLSETALQSMGMMRTVLAFASWMISYKLRGAIRGVKSSLVSISPILDDGTGKYLFNEFLPEALRAGTFLPAPAPLIVGKDLEHLQKGFDLQKEGVSARKLVVTL</sequence>
<dbReference type="EMBL" id="JANBVO010000009">
    <property type="protein sequence ID" value="KAJ9149782.1"/>
    <property type="molecule type" value="Genomic_DNA"/>
</dbReference>
<evidence type="ECO:0000259" key="3">
    <source>
        <dbReference type="SMART" id="SM00829"/>
    </source>
</evidence>
<reference evidence="4" key="1">
    <citation type="submission" date="2022-07" db="EMBL/GenBank/DDBJ databases">
        <title>Fungi with potential for degradation of polypropylene.</title>
        <authorList>
            <person name="Gostincar C."/>
        </authorList>
    </citation>
    <scope>NUCLEOTIDE SEQUENCE</scope>
    <source>
        <strain evidence="4">EXF-13308</strain>
    </source>
</reference>
<dbReference type="InterPro" id="IPR013154">
    <property type="entry name" value="ADH-like_N"/>
</dbReference>
<evidence type="ECO:0000256" key="2">
    <source>
        <dbReference type="ARBA" id="ARBA00023002"/>
    </source>
</evidence>
<dbReference type="PANTHER" id="PTHR45348:SF2">
    <property type="entry name" value="ZINC-TYPE ALCOHOL DEHYDROGENASE-LIKE PROTEIN C2E1P3.01"/>
    <property type="match status" value="1"/>
</dbReference>
<accession>A0AA38RXD2</accession>
<dbReference type="CDD" id="cd08249">
    <property type="entry name" value="enoyl_reductase_like"/>
    <property type="match status" value="1"/>
</dbReference>
<proteinExistence type="inferred from homology"/>
<dbReference type="PANTHER" id="PTHR45348">
    <property type="entry name" value="HYPOTHETICAL OXIDOREDUCTASE (EUROFUNG)"/>
    <property type="match status" value="1"/>
</dbReference>
<evidence type="ECO:0000256" key="1">
    <source>
        <dbReference type="ARBA" id="ARBA00008072"/>
    </source>
</evidence>
<dbReference type="SMART" id="SM00829">
    <property type="entry name" value="PKS_ER"/>
    <property type="match status" value="1"/>
</dbReference>
<keyword evidence="2" id="KW-0560">Oxidoreductase</keyword>
<evidence type="ECO:0000313" key="4">
    <source>
        <dbReference type="EMBL" id="KAJ9149782.1"/>
    </source>
</evidence>
<dbReference type="InterPro" id="IPR020843">
    <property type="entry name" value="ER"/>
</dbReference>